<dbReference type="Pfam" id="PF13387">
    <property type="entry name" value="Lnb_N"/>
    <property type="match status" value="1"/>
</dbReference>
<accession>A0AAE3XL29</accession>
<sequence length="390" mass="44392">MRLNFALLFFIILFSSGNSFGEGSEKKISLLTSDFGPNLYETFGHSALRVLDPQKKVDEVYSFGNFNFLSSNFYINTLKGKLTYNLKAIPFDQYVQEHNKSGQGLTEQILPYKNNQVTEIHQTLEKIASSRNYTLEYDFFESNCSTEIIKILETQNANLSLQAPAQNSQTTYRKTFNEGLNNYPWSGFLINICFGDLADIPISESKQVFFPDRLRKLISFETSNESTYYNPAITRLSANLISQHNKNQNSLLPQLLAIALSIAVLSYLECAKSLDLTLLDSLILILFGGVSLMIIVFWIFTKNHANHINFNLFWALPSHGAMGILLFSKRFKKFLSAYWLITGFTTITFLFIMAFIPQSFPSGLPILLIIPLIRMISIIYRHHSLPIATK</sequence>
<dbReference type="AlphaFoldDB" id="A0AAE3XL29"/>
<evidence type="ECO:0000313" key="5">
    <source>
        <dbReference type="Proteomes" id="UP001185092"/>
    </source>
</evidence>
<evidence type="ECO:0000313" key="4">
    <source>
        <dbReference type="EMBL" id="MDR6238847.1"/>
    </source>
</evidence>
<dbReference type="InterPro" id="IPR025178">
    <property type="entry name" value="Lnb_N"/>
</dbReference>
<feature type="transmembrane region" description="Helical" evidence="1">
    <location>
        <begin position="362"/>
        <end position="380"/>
    </location>
</feature>
<reference evidence="4" key="1">
    <citation type="submission" date="2023-07" db="EMBL/GenBank/DDBJ databases">
        <title>Genomic Encyclopedia of Type Strains, Phase IV (KMG-IV): sequencing the most valuable type-strain genomes for metagenomic binning, comparative biology and taxonomic classification.</title>
        <authorList>
            <person name="Goeker M."/>
        </authorList>
    </citation>
    <scope>NUCLEOTIDE SEQUENCE</scope>
    <source>
        <strain evidence="4">DSM 26174</strain>
    </source>
</reference>
<dbReference type="EMBL" id="JAVDQD010000002">
    <property type="protein sequence ID" value="MDR6238847.1"/>
    <property type="molecule type" value="Genomic_DNA"/>
</dbReference>
<dbReference type="RefSeq" id="WP_309938352.1">
    <property type="nucleotide sequence ID" value="NZ_AP025305.1"/>
</dbReference>
<feature type="transmembrane region" description="Helical" evidence="1">
    <location>
        <begin position="335"/>
        <end position="356"/>
    </location>
</feature>
<comment type="caution">
    <text evidence="4">The sequence shown here is derived from an EMBL/GenBank/DDBJ whole genome shotgun (WGS) entry which is preliminary data.</text>
</comment>
<dbReference type="Pfam" id="PF25221">
    <property type="entry name" value="5TMH_Lnb"/>
    <property type="match status" value="1"/>
</dbReference>
<keyword evidence="1" id="KW-0472">Membrane</keyword>
<protein>
    <recommendedName>
        <fullName evidence="6">DUF4105 domain-containing protein</fullName>
    </recommendedName>
</protein>
<dbReference type="Proteomes" id="UP001185092">
    <property type="component" value="Unassembled WGS sequence"/>
</dbReference>
<proteinExistence type="predicted"/>
<keyword evidence="1" id="KW-0812">Transmembrane</keyword>
<name>A0AAE3XL29_9BACT</name>
<feature type="transmembrane region" description="Helical" evidence="1">
    <location>
        <begin position="282"/>
        <end position="300"/>
    </location>
</feature>
<evidence type="ECO:0000259" key="3">
    <source>
        <dbReference type="Pfam" id="PF25221"/>
    </source>
</evidence>
<dbReference type="InterPro" id="IPR057436">
    <property type="entry name" value="5TMH_Lnb"/>
</dbReference>
<organism evidence="4 5">
    <name type="scientific">Aureibacter tunicatorum</name>
    <dbReference type="NCBI Taxonomy" id="866807"/>
    <lineage>
        <taxon>Bacteria</taxon>
        <taxon>Pseudomonadati</taxon>
        <taxon>Bacteroidota</taxon>
        <taxon>Cytophagia</taxon>
        <taxon>Cytophagales</taxon>
        <taxon>Persicobacteraceae</taxon>
        <taxon>Aureibacter</taxon>
    </lineage>
</organism>
<evidence type="ECO:0000259" key="2">
    <source>
        <dbReference type="Pfam" id="PF13387"/>
    </source>
</evidence>
<keyword evidence="1" id="KW-1133">Transmembrane helix</keyword>
<evidence type="ECO:0000256" key="1">
    <source>
        <dbReference type="SAM" id="Phobius"/>
    </source>
</evidence>
<evidence type="ECO:0008006" key="6">
    <source>
        <dbReference type="Google" id="ProtNLM"/>
    </source>
</evidence>
<keyword evidence="5" id="KW-1185">Reference proteome</keyword>
<feature type="transmembrane region" description="Helical" evidence="1">
    <location>
        <begin position="251"/>
        <end position="270"/>
    </location>
</feature>
<feature type="transmembrane region" description="Helical" evidence="1">
    <location>
        <begin position="312"/>
        <end position="328"/>
    </location>
</feature>
<gene>
    <name evidence="4" type="ORF">HNQ88_001884</name>
</gene>
<feature type="domain" description="Lnb N-terminal periplasmic" evidence="2">
    <location>
        <begin position="27"/>
        <end position="165"/>
    </location>
</feature>
<feature type="domain" description="Lnb-like transmembrane" evidence="3">
    <location>
        <begin position="256"/>
        <end position="380"/>
    </location>
</feature>